<proteinExistence type="predicted"/>
<name>A0A645IED9_9ZZZZ</name>
<sequence length="60" mass="6660">MPFRIGRVSSWRRRSPASLCGSFFVFRGNHLFGNASELGFRSGELVACDDGQVLLADIVR</sequence>
<protein>
    <submittedName>
        <fullName evidence="1">Uncharacterized protein</fullName>
    </submittedName>
</protein>
<organism evidence="1">
    <name type="scientific">bioreactor metagenome</name>
    <dbReference type="NCBI Taxonomy" id="1076179"/>
    <lineage>
        <taxon>unclassified sequences</taxon>
        <taxon>metagenomes</taxon>
        <taxon>ecological metagenomes</taxon>
    </lineage>
</organism>
<accession>A0A645IED9</accession>
<dbReference type="AlphaFoldDB" id="A0A645IED9"/>
<reference evidence="1" key="1">
    <citation type="submission" date="2019-08" db="EMBL/GenBank/DDBJ databases">
        <authorList>
            <person name="Kucharzyk K."/>
            <person name="Murdoch R.W."/>
            <person name="Higgins S."/>
            <person name="Loffler F."/>
        </authorList>
    </citation>
    <scope>NUCLEOTIDE SEQUENCE</scope>
</reference>
<gene>
    <name evidence="1" type="ORF">SDC9_197313</name>
</gene>
<comment type="caution">
    <text evidence="1">The sequence shown here is derived from an EMBL/GenBank/DDBJ whole genome shotgun (WGS) entry which is preliminary data.</text>
</comment>
<evidence type="ECO:0000313" key="1">
    <source>
        <dbReference type="EMBL" id="MPN49691.1"/>
    </source>
</evidence>
<dbReference type="EMBL" id="VSSQ01113165">
    <property type="protein sequence ID" value="MPN49691.1"/>
    <property type="molecule type" value="Genomic_DNA"/>
</dbReference>